<evidence type="ECO:0000259" key="1">
    <source>
        <dbReference type="Pfam" id="PF06985"/>
    </source>
</evidence>
<dbReference type="InterPro" id="IPR052895">
    <property type="entry name" value="HetReg/Transcr_Mod"/>
</dbReference>
<dbReference type="Proteomes" id="UP000053789">
    <property type="component" value="Unassembled WGS sequence"/>
</dbReference>
<dbReference type="InterPro" id="IPR010730">
    <property type="entry name" value="HET"/>
</dbReference>
<dbReference type="PANTHER" id="PTHR24148">
    <property type="entry name" value="ANKYRIN REPEAT DOMAIN-CONTAINING PROTEIN 39 HOMOLOG-RELATED"/>
    <property type="match status" value="1"/>
</dbReference>
<evidence type="ECO:0000313" key="3">
    <source>
        <dbReference type="Proteomes" id="UP000053789"/>
    </source>
</evidence>
<dbReference type="EMBL" id="KN847007">
    <property type="protein sequence ID" value="KIW87021.1"/>
    <property type="molecule type" value="Genomic_DNA"/>
</dbReference>
<accession>A0A0D2EAC1</accession>
<protein>
    <recommendedName>
        <fullName evidence="1">Heterokaryon incompatibility domain-containing protein</fullName>
    </recommendedName>
</protein>
<sequence>MDLTRPGSISRTNDRMEAAVDRPVVPLDIRMKVYHPIKPWQTRLLRIHSSKDRSSPVTCDLLTVDLIPFAGIGLVDESEIVQYEALSYSWGYPKFTHAIICNGIRFPVSETLHEALRHLRKPDKFRYLWCDACCIDQANKKEKARQVEIMFTIFEKARHVVAWLGTPTVEDEFLFDYISRTEGQQQRPSKDDDVQRVSNMFENRLRMSNSAGVKDEGSDSDFTRAKNAALTFITKPFFERQWIRQEYEAAEELSLVCGNCQTAISTFLRALQTLLSDYGASYEVVLSEPELISRAWLRYTYFRSHFLSESLINTSQNWFSTVMRGSVYAATLPHDKIFSILGIAARFQKDKTNLTSHVGRKPWNITLGYPGIDYHKSVSLVFQDFIKFTINLEKTLACLAIVQDRSTIGPDLPSWAIDLRVDVPRCQLFSSGIRGCKAQDFNNHGTLVVLGQKVGRIGVPKSQKKDICPFADDYPHQEEQNRALVDQPSLKDCLTQSESDLRMIPDSFPKVSRLIQRRCNYTYKEITMDTPVNFSRSQWCAWLFGRQRYTYALASSLVDDGDWLVLLQGSRCLFVLRQNSDNRYTFLGPAICYIGTYSPGWPEQEVKPEMKKSGDSKRWRSLPTFTYTWFFSSHIPADDSSDEEFVLV</sequence>
<name>A0A0D2EAC1_CLAB1</name>
<evidence type="ECO:0000313" key="2">
    <source>
        <dbReference type="EMBL" id="KIW87021.1"/>
    </source>
</evidence>
<dbReference type="AlphaFoldDB" id="A0A0D2EAC1"/>
<gene>
    <name evidence="2" type="ORF">Z519_12318</name>
</gene>
<keyword evidence="3" id="KW-1185">Reference proteome</keyword>
<dbReference type="VEuPathDB" id="FungiDB:Z519_12318"/>
<dbReference type="Pfam" id="PF06985">
    <property type="entry name" value="HET"/>
    <property type="match status" value="1"/>
</dbReference>
<organism evidence="2 3">
    <name type="scientific">Cladophialophora bantiana (strain ATCC 10958 / CBS 173.52 / CDC B-1940 / NIH 8579)</name>
    <name type="common">Xylohypha bantiana</name>
    <dbReference type="NCBI Taxonomy" id="1442370"/>
    <lineage>
        <taxon>Eukaryota</taxon>
        <taxon>Fungi</taxon>
        <taxon>Dikarya</taxon>
        <taxon>Ascomycota</taxon>
        <taxon>Pezizomycotina</taxon>
        <taxon>Eurotiomycetes</taxon>
        <taxon>Chaetothyriomycetidae</taxon>
        <taxon>Chaetothyriales</taxon>
        <taxon>Herpotrichiellaceae</taxon>
        <taxon>Cladophialophora</taxon>
    </lineage>
</organism>
<dbReference type="GeneID" id="27705246"/>
<dbReference type="HOGENOM" id="CLU_004184_3_2_1"/>
<reference evidence="2" key="1">
    <citation type="submission" date="2015-01" db="EMBL/GenBank/DDBJ databases">
        <title>The Genome Sequence of Cladophialophora bantiana CBS 173.52.</title>
        <authorList>
            <consortium name="The Broad Institute Genomics Platform"/>
            <person name="Cuomo C."/>
            <person name="de Hoog S."/>
            <person name="Gorbushina A."/>
            <person name="Stielow B."/>
            <person name="Teixiera M."/>
            <person name="Abouelleil A."/>
            <person name="Chapman S.B."/>
            <person name="Priest M."/>
            <person name="Young S.K."/>
            <person name="Wortman J."/>
            <person name="Nusbaum C."/>
            <person name="Birren B."/>
        </authorList>
    </citation>
    <scope>NUCLEOTIDE SEQUENCE [LARGE SCALE GENOMIC DNA]</scope>
    <source>
        <strain evidence="2">CBS 173.52</strain>
    </source>
</reference>
<proteinExistence type="predicted"/>
<feature type="domain" description="Heterokaryon incompatibility" evidence="1">
    <location>
        <begin position="83"/>
        <end position="246"/>
    </location>
</feature>
<dbReference type="RefSeq" id="XP_016613690.1">
    <property type="nucleotide sequence ID" value="XM_016770024.1"/>
</dbReference>
<dbReference type="OrthoDB" id="3477286at2759"/>
<dbReference type="PANTHER" id="PTHR24148:SF64">
    <property type="entry name" value="HETEROKARYON INCOMPATIBILITY DOMAIN-CONTAINING PROTEIN"/>
    <property type="match status" value="1"/>
</dbReference>